<name>A0AAV9HUJ5_9PEZI</name>
<feature type="non-terminal residue" evidence="1">
    <location>
        <position position="101"/>
    </location>
</feature>
<accession>A0AAV9HUJ5</accession>
<reference evidence="1" key="2">
    <citation type="submission" date="2023-06" db="EMBL/GenBank/DDBJ databases">
        <authorList>
            <consortium name="Lawrence Berkeley National Laboratory"/>
            <person name="Mondo S.J."/>
            <person name="Hensen N."/>
            <person name="Bonometti L."/>
            <person name="Westerberg I."/>
            <person name="Brannstrom I.O."/>
            <person name="Guillou S."/>
            <person name="Cros-Aarteil S."/>
            <person name="Calhoun S."/>
            <person name="Haridas S."/>
            <person name="Kuo A."/>
            <person name="Pangilinan J."/>
            <person name="Riley R."/>
            <person name="Labutti K."/>
            <person name="Andreopoulos B."/>
            <person name="Lipzen A."/>
            <person name="Chen C."/>
            <person name="Yanf M."/>
            <person name="Daum C."/>
            <person name="Ng V."/>
            <person name="Clum A."/>
            <person name="Steindorff A."/>
            <person name="Ohm R."/>
            <person name="Martin F."/>
            <person name="Silar P."/>
            <person name="Natvig D."/>
            <person name="Lalanne C."/>
            <person name="Gautier V."/>
            <person name="Ament-Velasquez S.L."/>
            <person name="Kruys A."/>
            <person name="Hutchinson M.I."/>
            <person name="Powell A.J."/>
            <person name="Barry K."/>
            <person name="Miller A.N."/>
            <person name="Grigoriev I.V."/>
            <person name="Debuchy R."/>
            <person name="Gladieux P."/>
            <person name="Thoren M.H."/>
            <person name="Johannesson H."/>
        </authorList>
    </citation>
    <scope>NUCLEOTIDE SEQUENCE</scope>
    <source>
        <strain evidence="1">PSN324</strain>
    </source>
</reference>
<dbReference type="Proteomes" id="UP001321749">
    <property type="component" value="Unassembled WGS sequence"/>
</dbReference>
<organism evidence="1 2">
    <name type="scientific">Cladorrhinum samala</name>
    <dbReference type="NCBI Taxonomy" id="585594"/>
    <lineage>
        <taxon>Eukaryota</taxon>
        <taxon>Fungi</taxon>
        <taxon>Dikarya</taxon>
        <taxon>Ascomycota</taxon>
        <taxon>Pezizomycotina</taxon>
        <taxon>Sordariomycetes</taxon>
        <taxon>Sordariomycetidae</taxon>
        <taxon>Sordariales</taxon>
        <taxon>Podosporaceae</taxon>
        <taxon>Cladorrhinum</taxon>
    </lineage>
</organism>
<dbReference type="AlphaFoldDB" id="A0AAV9HUJ5"/>
<comment type="caution">
    <text evidence="1">The sequence shown here is derived from an EMBL/GenBank/DDBJ whole genome shotgun (WGS) entry which is preliminary data.</text>
</comment>
<gene>
    <name evidence="1" type="ORF">QBC42DRAFT_263318</name>
</gene>
<evidence type="ECO:0000313" key="1">
    <source>
        <dbReference type="EMBL" id="KAK4464396.1"/>
    </source>
</evidence>
<dbReference type="EMBL" id="MU864948">
    <property type="protein sequence ID" value="KAK4464396.1"/>
    <property type="molecule type" value="Genomic_DNA"/>
</dbReference>
<keyword evidence="2" id="KW-1185">Reference proteome</keyword>
<evidence type="ECO:0000313" key="2">
    <source>
        <dbReference type="Proteomes" id="UP001321749"/>
    </source>
</evidence>
<protein>
    <submittedName>
        <fullName evidence="1">Uncharacterized protein</fullName>
    </submittedName>
</protein>
<proteinExistence type="predicted"/>
<reference evidence="1" key="1">
    <citation type="journal article" date="2023" name="Mol. Phylogenet. Evol.">
        <title>Genome-scale phylogeny and comparative genomics of the fungal order Sordariales.</title>
        <authorList>
            <person name="Hensen N."/>
            <person name="Bonometti L."/>
            <person name="Westerberg I."/>
            <person name="Brannstrom I.O."/>
            <person name="Guillou S."/>
            <person name="Cros-Aarteil S."/>
            <person name="Calhoun S."/>
            <person name="Haridas S."/>
            <person name="Kuo A."/>
            <person name="Mondo S."/>
            <person name="Pangilinan J."/>
            <person name="Riley R."/>
            <person name="LaButti K."/>
            <person name="Andreopoulos B."/>
            <person name="Lipzen A."/>
            <person name="Chen C."/>
            <person name="Yan M."/>
            <person name="Daum C."/>
            <person name="Ng V."/>
            <person name="Clum A."/>
            <person name="Steindorff A."/>
            <person name="Ohm R.A."/>
            <person name="Martin F."/>
            <person name="Silar P."/>
            <person name="Natvig D.O."/>
            <person name="Lalanne C."/>
            <person name="Gautier V."/>
            <person name="Ament-Velasquez S.L."/>
            <person name="Kruys A."/>
            <person name="Hutchinson M.I."/>
            <person name="Powell A.J."/>
            <person name="Barry K."/>
            <person name="Miller A.N."/>
            <person name="Grigoriev I.V."/>
            <person name="Debuchy R."/>
            <person name="Gladieux P."/>
            <person name="Hiltunen Thoren M."/>
            <person name="Johannesson H."/>
        </authorList>
    </citation>
    <scope>NUCLEOTIDE SEQUENCE</scope>
    <source>
        <strain evidence="1">PSN324</strain>
    </source>
</reference>
<sequence>MGSCQTIAPFIHRKSSVALTSHFFFFFFFLILNHPSPSRSIPAPSISYSIAIPTPTRADALVLVSYGVKESRRCKGMGNLGPNCLDILPIRLMAPFSLCNA</sequence>